<dbReference type="InterPro" id="IPR036397">
    <property type="entry name" value="RNaseH_sf"/>
</dbReference>
<evidence type="ECO:0000313" key="1">
    <source>
        <dbReference type="EMBL" id="KAG0717259.1"/>
    </source>
</evidence>
<dbReference type="GO" id="GO:0003676">
    <property type="term" value="F:nucleic acid binding"/>
    <property type="evidence" value="ECO:0007669"/>
    <property type="project" value="InterPro"/>
</dbReference>
<proteinExistence type="predicted"/>
<dbReference type="Gene3D" id="3.30.420.10">
    <property type="entry name" value="Ribonuclease H-like superfamily/Ribonuclease H"/>
    <property type="match status" value="1"/>
</dbReference>
<gene>
    <name evidence="1" type="ORF">GWK47_054830</name>
</gene>
<comment type="caution">
    <text evidence="1">The sequence shown here is derived from an EMBL/GenBank/DDBJ whole genome shotgun (WGS) entry which is preliminary data.</text>
</comment>
<evidence type="ECO:0000313" key="2">
    <source>
        <dbReference type="Proteomes" id="UP000770661"/>
    </source>
</evidence>
<protein>
    <recommendedName>
        <fullName evidence="3">RNase H type-1 domain-containing protein</fullName>
    </recommendedName>
</protein>
<sequence>MAKSIEALNTQQVFLNFKQDPPHPTYSTPAPWEAPPLHFSAQKLAKSKADLSPTELASEARASVRSAPTHAVDVFFTDGSVDTTTGTASAAVHHDEFAALYPIPHPNPPLYRNELLGHTKGALQLAVPRDINVTIHAESLGAIQALQTVSPKDNVNLITSVLATAKNIHDSGRHVHLKIWGSQPHRDTWQRSG</sequence>
<organism evidence="1 2">
    <name type="scientific">Chionoecetes opilio</name>
    <name type="common">Atlantic snow crab</name>
    <name type="synonym">Cancer opilio</name>
    <dbReference type="NCBI Taxonomy" id="41210"/>
    <lineage>
        <taxon>Eukaryota</taxon>
        <taxon>Metazoa</taxon>
        <taxon>Ecdysozoa</taxon>
        <taxon>Arthropoda</taxon>
        <taxon>Crustacea</taxon>
        <taxon>Multicrustacea</taxon>
        <taxon>Malacostraca</taxon>
        <taxon>Eumalacostraca</taxon>
        <taxon>Eucarida</taxon>
        <taxon>Decapoda</taxon>
        <taxon>Pleocyemata</taxon>
        <taxon>Brachyura</taxon>
        <taxon>Eubrachyura</taxon>
        <taxon>Majoidea</taxon>
        <taxon>Majidae</taxon>
        <taxon>Chionoecetes</taxon>
    </lineage>
</organism>
<keyword evidence="2" id="KW-1185">Reference proteome</keyword>
<evidence type="ECO:0008006" key="3">
    <source>
        <dbReference type="Google" id="ProtNLM"/>
    </source>
</evidence>
<dbReference type="AlphaFoldDB" id="A0A8J5CNV4"/>
<reference evidence="1" key="1">
    <citation type="submission" date="2020-07" db="EMBL/GenBank/DDBJ databases">
        <title>The High-quality genome of the commercially important snow crab, Chionoecetes opilio.</title>
        <authorList>
            <person name="Jeong J.-H."/>
            <person name="Ryu S."/>
        </authorList>
    </citation>
    <scope>NUCLEOTIDE SEQUENCE</scope>
    <source>
        <strain evidence="1">MADBK_172401_WGS</strain>
        <tissue evidence="1">Digestive gland</tissue>
    </source>
</reference>
<name>A0A8J5CNV4_CHIOP</name>
<dbReference type="Proteomes" id="UP000770661">
    <property type="component" value="Unassembled WGS sequence"/>
</dbReference>
<dbReference type="OrthoDB" id="6375235at2759"/>
<accession>A0A8J5CNV4</accession>
<dbReference type="EMBL" id="JACEEZ010017923">
    <property type="protein sequence ID" value="KAG0717259.1"/>
    <property type="molecule type" value="Genomic_DNA"/>
</dbReference>